<comment type="caution">
    <text evidence="7">The sequence shown here is derived from an EMBL/GenBank/DDBJ whole genome shotgun (WGS) entry which is preliminary data.</text>
</comment>
<evidence type="ECO:0000259" key="6">
    <source>
        <dbReference type="Pfam" id="PF14759"/>
    </source>
</evidence>
<dbReference type="InterPro" id="IPR016156">
    <property type="entry name" value="FAD/NAD-linked_Rdtase_dimer_sf"/>
</dbReference>
<evidence type="ECO:0000313" key="7">
    <source>
        <dbReference type="EMBL" id="MDB6176822.1"/>
    </source>
</evidence>
<protein>
    <submittedName>
        <fullName evidence="7">FAD-dependent oxidoreductase</fullName>
    </submittedName>
</protein>
<keyword evidence="2" id="KW-0285">Flavoprotein</keyword>
<organism evidence="7 8">
    <name type="scientific">Paracoccus onchidii</name>
    <dbReference type="NCBI Taxonomy" id="3017813"/>
    <lineage>
        <taxon>Bacteria</taxon>
        <taxon>Pseudomonadati</taxon>
        <taxon>Pseudomonadota</taxon>
        <taxon>Alphaproteobacteria</taxon>
        <taxon>Rhodobacterales</taxon>
        <taxon>Paracoccaceae</taxon>
        <taxon>Paracoccus</taxon>
    </lineage>
</organism>
<dbReference type="SUPFAM" id="SSF51905">
    <property type="entry name" value="FAD/NAD(P)-binding domain"/>
    <property type="match status" value="2"/>
</dbReference>
<gene>
    <name evidence="7" type="ORF">PAF17_04790</name>
</gene>
<proteinExistence type="predicted"/>
<dbReference type="Gene3D" id="3.30.390.30">
    <property type="match status" value="1"/>
</dbReference>
<dbReference type="Pfam" id="PF14759">
    <property type="entry name" value="Reductase_C"/>
    <property type="match status" value="1"/>
</dbReference>
<keyword evidence="3" id="KW-0274">FAD</keyword>
<dbReference type="InterPro" id="IPR050446">
    <property type="entry name" value="FAD-oxidoreductase/Apoptosis"/>
</dbReference>
<dbReference type="Proteomes" id="UP001165641">
    <property type="component" value="Unassembled WGS sequence"/>
</dbReference>
<dbReference type="Pfam" id="PF07992">
    <property type="entry name" value="Pyr_redox_2"/>
    <property type="match status" value="1"/>
</dbReference>
<dbReference type="PANTHER" id="PTHR43557">
    <property type="entry name" value="APOPTOSIS-INDUCING FACTOR 1"/>
    <property type="match status" value="1"/>
</dbReference>
<evidence type="ECO:0000256" key="3">
    <source>
        <dbReference type="ARBA" id="ARBA00022827"/>
    </source>
</evidence>
<dbReference type="PRINTS" id="PR00411">
    <property type="entry name" value="PNDRDTASEI"/>
</dbReference>
<keyword evidence="8" id="KW-1185">Reference proteome</keyword>
<sequence>MRIVIIGAGQAAASMAARLRVRGHDGPLTVIGSEPVAPYQRPPLSKAYLLGDMGLDRLLLRNEEWWAEQEIELRLNESVNAIDKAAKLVTTDHGSLPYDALALTTGASPKRLPDAMGGALSGVHVIRSLSDVDALAPQMQAGRRMVVIGGGYIGLEAAAVGRKLGLHVTVVEAAPRILGRVAAPQTADMMRELHASHGVQILEASGIERIVGPDRVEAVALQGGRNLPADLVITGIGVLPNVSLAKEAGLHIDNGIATDDQGRSSDAAIWAAGDCASFPWQGERIRLESVGGAIDMGELVADNMLGAGRIYEPKPWFWSDQFDAKLQIAGLGTGYDHIVSRKGDGTHGGSVWYFRMGRLIAVDALNDARAYMIGKRLIEAGKSPQPDEIANAANLKVLL</sequence>
<feature type="domain" description="FAD/NAD(P)-binding" evidence="5">
    <location>
        <begin position="1"/>
        <end position="296"/>
    </location>
</feature>
<dbReference type="PRINTS" id="PR00368">
    <property type="entry name" value="FADPNR"/>
</dbReference>
<evidence type="ECO:0000256" key="1">
    <source>
        <dbReference type="ARBA" id="ARBA00001974"/>
    </source>
</evidence>
<evidence type="ECO:0000256" key="4">
    <source>
        <dbReference type="ARBA" id="ARBA00023002"/>
    </source>
</evidence>
<dbReference type="RefSeq" id="WP_271887945.1">
    <property type="nucleotide sequence ID" value="NZ_JAQBIE010000004.1"/>
</dbReference>
<dbReference type="PANTHER" id="PTHR43557:SF2">
    <property type="entry name" value="RIESKE DOMAIN-CONTAINING PROTEIN-RELATED"/>
    <property type="match status" value="1"/>
</dbReference>
<evidence type="ECO:0000256" key="2">
    <source>
        <dbReference type="ARBA" id="ARBA00022630"/>
    </source>
</evidence>
<dbReference type="InterPro" id="IPR036188">
    <property type="entry name" value="FAD/NAD-bd_sf"/>
</dbReference>
<evidence type="ECO:0000259" key="5">
    <source>
        <dbReference type="Pfam" id="PF07992"/>
    </source>
</evidence>
<evidence type="ECO:0000313" key="8">
    <source>
        <dbReference type="Proteomes" id="UP001165641"/>
    </source>
</evidence>
<accession>A0ABT4ZCF4</accession>
<dbReference type="Gene3D" id="3.50.50.60">
    <property type="entry name" value="FAD/NAD(P)-binding domain"/>
    <property type="match status" value="2"/>
</dbReference>
<dbReference type="InterPro" id="IPR023753">
    <property type="entry name" value="FAD/NAD-binding_dom"/>
</dbReference>
<dbReference type="SUPFAM" id="SSF55424">
    <property type="entry name" value="FAD/NAD-linked reductases, dimerisation (C-terminal) domain"/>
    <property type="match status" value="1"/>
</dbReference>
<dbReference type="EMBL" id="JAQBIE010000004">
    <property type="protein sequence ID" value="MDB6176822.1"/>
    <property type="molecule type" value="Genomic_DNA"/>
</dbReference>
<name>A0ABT4ZCF4_9RHOB</name>
<dbReference type="InterPro" id="IPR028202">
    <property type="entry name" value="Reductase_C"/>
</dbReference>
<reference evidence="7" key="1">
    <citation type="submission" date="2022-12" db="EMBL/GenBank/DDBJ databases">
        <title>Paracoccus onchidii sp. nov., isolated from a marine invertebrate from the South China Sea.</title>
        <authorList>
            <person name="Xu S."/>
            <person name="Liu Z."/>
            <person name="Xu Y."/>
        </authorList>
    </citation>
    <scope>NUCLEOTIDE SEQUENCE</scope>
    <source>
        <strain evidence="7">Z330</strain>
    </source>
</reference>
<keyword evidence="4" id="KW-0560">Oxidoreductase</keyword>
<comment type="cofactor">
    <cofactor evidence="1">
        <name>FAD</name>
        <dbReference type="ChEBI" id="CHEBI:57692"/>
    </cofactor>
</comment>
<feature type="domain" description="Reductase C-terminal" evidence="6">
    <location>
        <begin position="316"/>
        <end position="396"/>
    </location>
</feature>